<dbReference type="PANTHER" id="PTHR23359">
    <property type="entry name" value="NUCLEOTIDE KINASE"/>
    <property type="match status" value="1"/>
</dbReference>
<evidence type="ECO:0000256" key="8">
    <source>
        <dbReference type="RuleBase" id="RU003331"/>
    </source>
</evidence>
<dbReference type="InterPro" id="IPR006259">
    <property type="entry name" value="Adenyl_kin_sub"/>
</dbReference>
<sequence length="216" mass="23999">MNIILIGAQGSGKGTQAEKLAQVLGVLHVASGDLFRSAIAQGTELGMKAKIYIDRGDLVPDDITVAMVLSRLQEPDCARGVLLDGFPRTLEQAKALDRGLQEADRFIDTAVYLEVPREILLKRLSGRYICRANQHIYNINTRPPKVPGICDLDGSELYQRSDDQGEAVQKRLDIFFNGTFKLLDYYRDEGKLATVNGNQDVEKVHKDLVKAITDRL</sequence>
<comment type="caution">
    <text evidence="6">Lacks conserved residue(s) required for the propagation of feature annotation.</text>
</comment>
<dbReference type="InterPro" id="IPR033690">
    <property type="entry name" value="Adenylat_kinase_CS"/>
</dbReference>
<evidence type="ECO:0000256" key="5">
    <source>
        <dbReference type="ARBA" id="ARBA00022840"/>
    </source>
</evidence>
<dbReference type="Proteomes" id="UP000290365">
    <property type="component" value="Chromosome"/>
</dbReference>
<dbReference type="Pfam" id="PF00406">
    <property type="entry name" value="ADK"/>
    <property type="match status" value="1"/>
</dbReference>
<gene>
    <name evidence="6" type="primary">adk</name>
    <name evidence="10" type="ORF">EPA93_30660</name>
</gene>
<dbReference type="GO" id="GO:0004017">
    <property type="term" value="F:AMP kinase activity"/>
    <property type="evidence" value="ECO:0007669"/>
    <property type="project" value="UniProtKB-UniRule"/>
</dbReference>
<feature type="binding site" evidence="6">
    <location>
        <begin position="85"/>
        <end position="88"/>
    </location>
    <ligand>
        <name>AMP</name>
        <dbReference type="ChEBI" id="CHEBI:456215"/>
    </ligand>
</feature>
<reference evidence="10 11" key="1">
    <citation type="submission" date="2019-01" db="EMBL/GenBank/DDBJ databases">
        <title>Ktedonosporobacter rubrisoli SCAWS-G2.</title>
        <authorList>
            <person name="Huang Y."/>
            <person name="Yan B."/>
        </authorList>
    </citation>
    <scope>NUCLEOTIDE SEQUENCE [LARGE SCALE GENOMIC DNA]</scope>
    <source>
        <strain evidence="10 11">SCAWS-G2</strain>
    </source>
</reference>
<dbReference type="InterPro" id="IPR027417">
    <property type="entry name" value="P-loop_NTPase"/>
</dbReference>
<dbReference type="OrthoDB" id="9805030at2"/>
<comment type="subunit">
    <text evidence="6 8">Monomer.</text>
</comment>
<accession>A0A4P6JWM2</accession>
<dbReference type="GO" id="GO:0005737">
    <property type="term" value="C:cytoplasm"/>
    <property type="evidence" value="ECO:0007669"/>
    <property type="project" value="UniProtKB-SubCell"/>
</dbReference>
<comment type="similarity">
    <text evidence="6 7">Belongs to the adenylate kinase family.</text>
</comment>
<evidence type="ECO:0000256" key="7">
    <source>
        <dbReference type="RuleBase" id="RU003330"/>
    </source>
</evidence>
<evidence type="ECO:0000313" key="10">
    <source>
        <dbReference type="EMBL" id="QBD80107.1"/>
    </source>
</evidence>
<feature type="binding site" evidence="6">
    <location>
        <begin position="57"/>
        <end position="59"/>
    </location>
    <ligand>
        <name>AMP</name>
        <dbReference type="ChEBI" id="CHEBI:456215"/>
    </ligand>
</feature>
<dbReference type="Gene3D" id="3.40.50.300">
    <property type="entry name" value="P-loop containing nucleotide triphosphate hydrolases"/>
    <property type="match status" value="1"/>
</dbReference>
<dbReference type="AlphaFoldDB" id="A0A4P6JWM2"/>
<dbReference type="Pfam" id="PF05191">
    <property type="entry name" value="ADK_lid"/>
    <property type="match status" value="1"/>
</dbReference>
<comment type="function">
    <text evidence="6">Catalyzes the reversible transfer of the terminal phosphate group between ATP and AMP. Plays an important role in cellular energy homeostasis and in adenine nucleotide metabolism.</text>
</comment>
<comment type="subcellular location">
    <subcellularLocation>
        <location evidence="6 8">Cytoplasm</location>
    </subcellularLocation>
</comment>
<protein>
    <recommendedName>
        <fullName evidence="6 8">Adenylate kinase</fullName>
        <shortName evidence="6">AK</shortName>
        <ecNumber evidence="6 8">2.7.4.3</ecNumber>
    </recommendedName>
    <alternativeName>
        <fullName evidence="6">ATP-AMP transphosphorylase</fullName>
    </alternativeName>
    <alternativeName>
        <fullName evidence="6">ATP:AMP phosphotransferase</fullName>
    </alternativeName>
    <alternativeName>
        <fullName evidence="6">Adenylate monophosphate kinase</fullName>
    </alternativeName>
</protein>
<keyword evidence="5 6" id="KW-0067">ATP-binding</keyword>
<feature type="binding site" evidence="6">
    <location>
        <position position="127"/>
    </location>
    <ligand>
        <name>ATP</name>
        <dbReference type="ChEBI" id="CHEBI:30616"/>
    </ligand>
</feature>
<feature type="binding site" evidence="6">
    <location>
        <begin position="136"/>
        <end position="137"/>
    </location>
    <ligand>
        <name>ATP</name>
        <dbReference type="ChEBI" id="CHEBI:30616"/>
    </ligand>
</feature>
<evidence type="ECO:0000313" key="11">
    <source>
        <dbReference type="Proteomes" id="UP000290365"/>
    </source>
</evidence>
<dbReference type="GO" id="GO:0005524">
    <property type="term" value="F:ATP binding"/>
    <property type="evidence" value="ECO:0007669"/>
    <property type="project" value="UniProtKB-UniRule"/>
</dbReference>
<keyword evidence="3 6" id="KW-0547">Nucleotide-binding</keyword>
<dbReference type="InterPro" id="IPR007862">
    <property type="entry name" value="Adenylate_kinase_lid-dom"/>
</dbReference>
<comment type="catalytic activity">
    <reaction evidence="6 8">
        <text>AMP + ATP = 2 ADP</text>
        <dbReference type="Rhea" id="RHEA:12973"/>
        <dbReference type="ChEBI" id="CHEBI:30616"/>
        <dbReference type="ChEBI" id="CHEBI:456215"/>
        <dbReference type="ChEBI" id="CHEBI:456216"/>
        <dbReference type="EC" id="2.7.4.3"/>
    </reaction>
</comment>
<keyword evidence="2 6" id="KW-0545">Nucleotide biosynthesis</keyword>
<dbReference type="EMBL" id="CP035758">
    <property type="protein sequence ID" value="QBD80107.1"/>
    <property type="molecule type" value="Genomic_DNA"/>
</dbReference>
<dbReference type="NCBIfam" id="NF001380">
    <property type="entry name" value="PRK00279.1-2"/>
    <property type="match status" value="1"/>
</dbReference>
<keyword evidence="4 6" id="KW-0418">Kinase</keyword>
<dbReference type="CDD" id="cd01428">
    <property type="entry name" value="ADK"/>
    <property type="match status" value="1"/>
</dbReference>
<dbReference type="FunFam" id="3.40.50.300:FF:000106">
    <property type="entry name" value="Adenylate kinase mitochondrial"/>
    <property type="match status" value="1"/>
</dbReference>
<organism evidence="10 11">
    <name type="scientific">Ktedonosporobacter rubrisoli</name>
    <dbReference type="NCBI Taxonomy" id="2509675"/>
    <lineage>
        <taxon>Bacteria</taxon>
        <taxon>Bacillati</taxon>
        <taxon>Chloroflexota</taxon>
        <taxon>Ktedonobacteria</taxon>
        <taxon>Ktedonobacterales</taxon>
        <taxon>Ktedonosporobacteraceae</taxon>
        <taxon>Ktedonosporobacter</taxon>
    </lineage>
</organism>
<evidence type="ECO:0000256" key="2">
    <source>
        <dbReference type="ARBA" id="ARBA00022727"/>
    </source>
</evidence>
<dbReference type="KEGG" id="kbs:EPA93_30660"/>
<keyword evidence="6" id="KW-0963">Cytoplasm</keyword>
<feature type="binding site" evidence="6">
    <location>
        <position position="92"/>
    </location>
    <ligand>
        <name>AMP</name>
        <dbReference type="ChEBI" id="CHEBI:456215"/>
    </ligand>
</feature>
<dbReference type="NCBIfam" id="NF011100">
    <property type="entry name" value="PRK14527.1"/>
    <property type="match status" value="1"/>
</dbReference>
<keyword evidence="11" id="KW-1185">Reference proteome</keyword>
<feature type="binding site" evidence="6">
    <location>
        <position position="160"/>
    </location>
    <ligand>
        <name>AMP</name>
        <dbReference type="ChEBI" id="CHEBI:456215"/>
    </ligand>
</feature>
<feature type="binding site" evidence="6">
    <location>
        <position position="199"/>
    </location>
    <ligand>
        <name>ATP</name>
        <dbReference type="ChEBI" id="CHEBI:30616"/>
    </ligand>
</feature>
<evidence type="ECO:0000256" key="3">
    <source>
        <dbReference type="ARBA" id="ARBA00022741"/>
    </source>
</evidence>
<proteinExistence type="inferred from homology"/>
<evidence type="ECO:0000256" key="6">
    <source>
        <dbReference type="HAMAP-Rule" id="MF_00235"/>
    </source>
</evidence>
<keyword evidence="1 6" id="KW-0808">Transferase</keyword>
<comment type="pathway">
    <text evidence="6">Purine metabolism; AMP biosynthesis via salvage pathway; AMP from ADP: step 1/1.</text>
</comment>
<dbReference type="InterPro" id="IPR000850">
    <property type="entry name" value="Adenylat/UMP-CMP_kin"/>
</dbReference>
<feature type="region of interest" description="NMP" evidence="6">
    <location>
        <begin position="30"/>
        <end position="59"/>
    </location>
</feature>
<dbReference type="RefSeq" id="WP_129891173.1">
    <property type="nucleotide sequence ID" value="NZ_CP035758.1"/>
</dbReference>
<dbReference type="NCBIfam" id="TIGR01351">
    <property type="entry name" value="adk"/>
    <property type="match status" value="1"/>
</dbReference>
<evidence type="ECO:0000256" key="4">
    <source>
        <dbReference type="ARBA" id="ARBA00022777"/>
    </source>
</evidence>
<comment type="domain">
    <text evidence="6">Consists of three domains, a large central CORE domain and two small peripheral domains, NMPbind and LID, which undergo movements during catalysis. The LID domain closes over the site of phosphoryl transfer upon ATP binding. Assembling and dissambling the active center during each catalytic cycle provides an effective means to prevent ATP hydrolysis.</text>
</comment>
<dbReference type="SUPFAM" id="SSF52540">
    <property type="entry name" value="P-loop containing nucleoside triphosphate hydrolases"/>
    <property type="match status" value="1"/>
</dbReference>
<feature type="binding site" evidence="6">
    <location>
        <position position="31"/>
    </location>
    <ligand>
        <name>AMP</name>
        <dbReference type="ChEBI" id="CHEBI:456215"/>
    </ligand>
</feature>
<dbReference type="EC" id="2.7.4.3" evidence="6 8"/>
<evidence type="ECO:0000259" key="9">
    <source>
        <dbReference type="Pfam" id="PF05191"/>
    </source>
</evidence>
<feature type="region of interest" description="LID" evidence="6">
    <location>
        <begin position="126"/>
        <end position="163"/>
    </location>
</feature>
<feature type="binding site" evidence="6">
    <location>
        <position position="171"/>
    </location>
    <ligand>
        <name>AMP</name>
        <dbReference type="ChEBI" id="CHEBI:456215"/>
    </ligand>
</feature>
<dbReference type="PRINTS" id="PR00094">
    <property type="entry name" value="ADENYLTKNASE"/>
</dbReference>
<feature type="binding site" evidence="6">
    <location>
        <position position="36"/>
    </location>
    <ligand>
        <name>AMP</name>
        <dbReference type="ChEBI" id="CHEBI:456215"/>
    </ligand>
</feature>
<feature type="binding site" evidence="6">
    <location>
        <begin position="10"/>
        <end position="15"/>
    </location>
    <ligand>
        <name>ATP</name>
        <dbReference type="ChEBI" id="CHEBI:30616"/>
    </ligand>
</feature>
<dbReference type="PROSITE" id="PS00113">
    <property type="entry name" value="ADENYLATE_KINASE"/>
    <property type="match status" value="1"/>
</dbReference>
<name>A0A4P6JWM2_KTERU</name>
<dbReference type="HAMAP" id="MF_00235">
    <property type="entry name" value="Adenylate_kinase_Adk"/>
    <property type="match status" value="1"/>
</dbReference>
<dbReference type="NCBIfam" id="NF001381">
    <property type="entry name" value="PRK00279.1-3"/>
    <property type="match status" value="1"/>
</dbReference>
<dbReference type="UniPathway" id="UPA00588">
    <property type="reaction ID" value="UER00649"/>
</dbReference>
<feature type="domain" description="Adenylate kinase active site lid" evidence="9">
    <location>
        <begin position="127"/>
        <end position="162"/>
    </location>
</feature>
<evidence type="ECO:0000256" key="1">
    <source>
        <dbReference type="ARBA" id="ARBA00022679"/>
    </source>
</evidence>
<dbReference type="GO" id="GO:0044209">
    <property type="term" value="P:AMP salvage"/>
    <property type="evidence" value="ECO:0007669"/>
    <property type="project" value="UniProtKB-UniRule"/>
</dbReference>